<feature type="compositionally biased region" description="Polar residues" evidence="2">
    <location>
        <begin position="375"/>
        <end position="400"/>
    </location>
</feature>
<feature type="region of interest" description="Disordered" evidence="2">
    <location>
        <begin position="588"/>
        <end position="642"/>
    </location>
</feature>
<protein>
    <recommendedName>
        <fullName evidence="3">C2H2-type domain-containing protein</fullName>
    </recommendedName>
</protein>
<feature type="compositionally biased region" description="Polar residues" evidence="2">
    <location>
        <begin position="588"/>
        <end position="623"/>
    </location>
</feature>
<feature type="region of interest" description="Disordered" evidence="2">
    <location>
        <begin position="364"/>
        <end position="539"/>
    </location>
</feature>
<dbReference type="PROSITE" id="PS00028">
    <property type="entry name" value="ZINC_FINGER_C2H2_1"/>
    <property type="match status" value="1"/>
</dbReference>
<dbReference type="InterPro" id="IPR040010">
    <property type="entry name" value="ZN608/ZN609"/>
</dbReference>
<dbReference type="AlphaFoldDB" id="A0A9D4KMV6"/>
<feature type="compositionally biased region" description="Basic and acidic residues" evidence="2">
    <location>
        <begin position="410"/>
        <end position="428"/>
    </location>
</feature>
<feature type="compositionally biased region" description="Low complexity" evidence="2">
    <location>
        <begin position="923"/>
        <end position="937"/>
    </location>
</feature>
<evidence type="ECO:0000259" key="3">
    <source>
        <dbReference type="PROSITE" id="PS50157"/>
    </source>
</evidence>
<evidence type="ECO:0000256" key="2">
    <source>
        <dbReference type="SAM" id="MobiDB-lite"/>
    </source>
</evidence>
<keyword evidence="5" id="KW-1185">Reference proteome</keyword>
<comment type="caution">
    <text evidence="4">The sequence shown here is derived from an EMBL/GenBank/DDBJ whole genome shotgun (WGS) entry which is preliminary data.</text>
</comment>
<keyword evidence="1" id="KW-0863">Zinc-finger</keyword>
<feature type="compositionally biased region" description="Basic and acidic residues" evidence="2">
    <location>
        <begin position="715"/>
        <end position="726"/>
    </location>
</feature>
<sequence>MQDSATETADIAVATETDLLGPCEPGTSVTLEGIVWRESENGVLVVNVTWRDKTYVGTLLDATRHDWAPPRFNCESPSIELDMRTPKGRGKRRAAACTPVQDARTLRKGRRGSSVSSTFTAPPSPAKSESSVGIGMKRKGRHQDGDLPLVDYRCSKRSRSGSQVSVANSEVTLSDSSGRVECPEANCNKKFKNVTALNYHKSHNHSALFNDGQDDMEECNEVPMNDCKKEILEKDNERASESLNNDDDKGAVNENDAMDVIEKKNGDYAIISEQSVDNTRSSKENCESSGLKSTIEPLCSSQVSGRNVTSALSITTSCSFPSLESHSLSREVSSAVPQGEIFVSKLKQDSTITVTEDLGKLNKPDRAKASALPQAESSAVQMTHSNTSILSLPQMPSSDKTVPKGSKGLGNEDHINSSRADPNKDAKRGQKSKPSNSVQRTLAQVNPIENKPERTGVIRTNPLQISSTQSDNSSKEISKVITSSKPSPKNGDLFQYSDNAQNCSPQSRSDDTSVSDDVQSPAYSDISDANDAASPAMPSEACQIKLKEETNLCKKSEHGRLDNPTLSDTHMMQHFGMFYGMNYKPPSFRSSSYKSDQKSPQPTSGSADTVLSHNKNQEANKCNESLEGHVNKETEKDDKSVKEKGEYLQKDVQFPSHSGALSSNIAPEHRQDYPVMYQHSLYNMPSLPQYPYGPNGYFQSGMDQNFLGPLSGEQKSSHEEHAKKDGGNTPGNKKVSATNSGNKSMQDNSRVVEGSVTPSEGAIPHSVTPAKDGKMIDQKLRENQSENRQILQENIDIKNEMEKKQAEDVRRFKMYQEQKMIEERKKDLARKSEGYKHESVSSKVPGTKPINSSSARHVSTFIKSEKVCDDNTTNRGHSSTENKESKDSSTRPPEEKLNTSSEKHFSETRESRGSDKKHSGCESSLPTSPCSTPGSSSFPDAPGYGSYGNYMSYLQNPHPYMGMGPSNPMYRNNTINPVLLGGNYVSNQYMLSQMGYGRNVDHNSEKETKDGSMHKIHELSEKVGPRSRNSSPVPQKSSKFDANSSAYDKQRDFSKSPPPQRHVHTHHHTHVLQPGPGLPPGTAMQGPPGYPPVYDPYSVSALFVSQSQSPRQYPPK</sequence>
<feature type="compositionally biased region" description="Polar residues" evidence="2">
    <location>
        <begin position="113"/>
        <end position="131"/>
    </location>
</feature>
<evidence type="ECO:0000256" key="1">
    <source>
        <dbReference type="PROSITE-ProRule" id="PRU00042"/>
    </source>
</evidence>
<feature type="compositionally biased region" description="Basic and acidic residues" evidence="2">
    <location>
        <begin position="624"/>
        <end position="642"/>
    </location>
</feature>
<feature type="compositionally biased region" description="Basic and acidic residues" evidence="2">
    <location>
        <begin position="823"/>
        <end position="840"/>
    </location>
</feature>
<feature type="compositionally biased region" description="Polar residues" evidence="2">
    <location>
        <begin position="461"/>
        <end position="472"/>
    </location>
</feature>
<feature type="domain" description="C2H2-type" evidence="3">
    <location>
        <begin position="180"/>
        <end position="206"/>
    </location>
</feature>
<feature type="compositionally biased region" description="Polar residues" evidence="2">
    <location>
        <begin position="1027"/>
        <end position="1047"/>
    </location>
</feature>
<reference evidence="4" key="2">
    <citation type="submission" date="2020-11" db="EMBL/GenBank/DDBJ databases">
        <authorList>
            <person name="McCartney M.A."/>
            <person name="Auch B."/>
            <person name="Kono T."/>
            <person name="Mallez S."/>
            <person name="Becker A."/>
            <person name="Gohl D.M."/>
            <person name="Silverstein K.A.T."/>
            <person name="Koren S."/>
            <person name="Bechman K.B."/>
            <person name="Herman A."/>
            <person name="Abrahante J.E."/>
            <person name="Garbe J."/>
        </authorList>
    </citation>
    <scope>NUCLEOTIDE SEQUENCE</scope>
    <source>
        <strain evidence="4">Duluth1</strain>
        <tissue evidence="4">Whole animal</tissue>
    </source>
</reference>
<name>A0A9D4KMV6_DREPO</name>
<dbReference type="PANTHER" id="PTHR21564">
    <property type="entry name" value="BRAKELESS PROTEIN"/>
    <property type="match status" value="1"/>
</dbReference>
<feature type="region of interest" description="Disordered" evidence="2">
    <location>
        <begin position="823"/>
        <end position="937"/>
    </location>
</feature>
<feature type="region of interest" description="Disordered" evidence="2">
    <location>
        <begin position="701"/>
        <end position="787"/>
    </location>
</feature>
<feature type="compositionally biased region" description="Basic and acidic residues" evidence="2">
    <location>
        <begin position="878"/>
        <end position="920"/>
    </location>
</feature>
<feature type="region of interest" description="Disordered" evidence="2">
    <location>
        <begin position="101"/>
        <end position="148"/>
    </location>
</feature>
<feature type="compositionally biased region" description="Basic residues" evidence="2">
    <location>
        <begin position="1061"/>
        <end position="1070"/>
    </location>
</feature>
<gene>
    <name evidence="4" type="ORF">DPMN_115463</name>
</gene>
<dbReference type="GO" id="GO:0006357">
    <property type="term" value="P:regulation of transcription by RNA polymerase II"/>
    <property type="evidence" value="ECO:0007669"/>
    <property type="project" value="TreeGrafter"/>
</dbReference>
<evidence type="ECO:0000313" key="4">
    <source>
        <dbReference type="EMBL" id="KAH3841976.1"/>
    </source>
</evidence>
<dbReference type="PROSITE" id="PS50157">
    <property type="entry name" value="ZINC_FINGER_C2H2_2"/>
    <property type="match status" value="1"/>
</dbReference>
<keyword evidence="1" id="KW-0862">Zinc</keyword>
<organism evidence="4 5">
    <name type="scientific">Dreissena polymorpha</name>
    <name type="common">Zebra mussel</name>
    <name type="synonym">Mytilus polymorpha</name>
    <dbReference type="NCBI Taxonomy" id="45954"/>
    <lineage>
        <taxon>Eukaryota</taxon>
        <taxon>Metazoa</taxon>
        <taxon>Spiralia</taxon>
        <taxon>Lophotrochozoa</taxon>
        <taxon>Mollusca</taxon>
        <taxon>Bivalvia</taxon>
        <taxon>Autobranchia</taxon>
        <taxon>Heteroconchia</taxon>
        <taxon>Euheterodonta</taxon>
        <taxon>Imparidentia</taxon>
        <taxon>Neoheterodontei</taxon>
        <taxon>Myida</taxon>
        <taxon>Dreissenoidea</taxon>
        <taxon>Dreissenidae</taxon>
        <taxon>Dreissena</taxon>
    </lineage>
</organism>
<feature type="region of interest" description="Disordered" evidence="2">
    <location>
        <begin position="1019"/>
        <end position="1096"/>
    </location>
</feature>
<keyword evidence="1" id="KW-0479">Metal-binding</keyword>
<dbReference type="Proteomes" id="UP000828390">
    <property type="component" value="Unassembled WGS sequence"/>
</dbReference>
<feature type="compositionally biased region" description="Polar residues" evidence="2">
    <location>
        <begin position="432"/>
        <end position="444"/>
    </location>
</feature>
<proteinExistence type="predicted"/>
<dbReference type="InterPro" id="IPR013087">
    <property type="entry name" value="Znf_C2H2_type"/>
</dbReference>
<evidence type="ECO:0000313" key="5">
    <source>
        <dbReference type="Proteomes" id="UP000828390"/>
    </source>
</evidence>
<feature type="compositionally biased region" description="Polar residues" evidence="2">
    <location>
        <begin position="496"/>
        <end position="505"/>
    </location>
</feature>
<dbReference type="EMBL" id="JAIWYP010000004">
    <property type="protein sequence ID" value="KAH3841976.1"/>
    <property type="molecule type" value="Genomic_DNA"/>
</dbReference>
<reference evidence="4" key="1">
    <citation type="journal article" date="2019" name="bioRxiv">
        <title>The Genome of the Zebra Mussel, Dreissena polymorpha: A Resource for Invasive Species Research.</title>
        <authorList>
            <person name="McCartney M.A."/>
            <person name="Auch B."/>
            <person name="Kono T."/>
            <person name="Mallez S."/>
            <person name="Zhang Y."/>
            <person name="Obille A."/>
            <person name="Becker A."/>
            <person name="Abrahante J.E."/>
            <person name="Garbe J."/>
            <person name="Badalamenti J.P."/>
            <person name="Herman A."/>
            <person name="Mangelson H."/>
            <person name="Liachko I."/>
            <person name="Sullivan S."/>
            <person name="Sone E.D."/>
            <person name="Koren S."/>
            <person name="Silverstein K.A.T."/>
            <person name="Beckman K.B."/>
            <person name="Gohl D.M."/>
        </authorList>
    </citation>
    <scope>NUCLEOTIDE SEQUENCE</scope>
    <source>
        <strain evidence="4">Duluth1</strain>
        <tissue evidence="4">Whole animal</tissue>
    </source>
</reference>
<accession>A0A9D4KMV6</accession>
<feature type="compositionally biased region" description="Polar residues" evidence="2">
    <location>
        <begin position="735"/>
        <end position="749"/>
    </location>
</feature>
<feature type="compositionally biased region" description="Polar residues" evidence="2">
    <location>
        <begin position="841"/>
        <end position="857"/>
    </location>
</feature>
<dbReference type="PANTHER" id="PTHR21564:SF5">
    <property type="entry name" value="SCRIBBLER, ISOFORM J"/>
    <property type="match status" value="1"/>
</dbReference>
<feature type="compositionally biased region" description="Basic and acidic residues" evidence="2">
    <location>
        <begin position="771"/>
        <end position="785"/>
    </location>
</feature>
<dbReference type="OrthoDB" id="5863628at2759"/>
<dbReference type="GO" id="GO:0008270">
    <property type="term" value="F:zinc ion binding"/>
    <property type="evidence" value="ECO:0007669"/>
    <property type="project" value="UniProtKB-KW"/>
</dbReference>
<dbReference type="GO" id="GO:0005634">
    <property type="term" value="C:nucleus"/>
    <property type="evidence" value="ECO:0007669"/>
    <property type="project" value="TreeGrafter"/>
</dbReference>